<dbReference type="PANTHER" id="PTHR30489">
    <property type="entry name" value="LIPOPROTEIN-RELEASING SYSTEM TRANSMEMBRANE PROTEIN LOLE"/>
    <property type="match status" value="1"/>
</dbReference>
<feature type="transmembrane region" description="Helical" evidence="7">
    <location>
        <begin position="318"/>
        <end position="345"/>
    </location>
</feature>
<accession>Q7VR30</accession>
<evidence type="ECO:0000313" key="10">
    <source>
        <dbReference type="EMBL" id="CAD83460.1"/>
    </source>
</evidence>
<dbReference type="InterPro" id="IPR003838">
    <property type="entry name" value="ABC3_permease_C"/>
</dbReference>
<organism evidence="10 11">
    <name type="scientific">Blochmanniella floridana</name>
    <dbReference type="NCBI Taxonomy" id="203907"/>
    <lineage>
        <taxon>Bacteria</taxon>
        <taxon>Pseudomonadati</taxon>
        <taxon>Pseudomonadota</taxon>
        <taxon>Gammaproteobacteria</taxon>
        <taxon>Enterobacterales</taxon>
        <taxon>Enterobacteriaceae</taxon>
        <taxon>ant endosymbionts</taxon>
        <taxon>Candidatus Blochmanniella</taxon>
    </lineage>
</organism>
<keyword evidence="4 7" id="KW-0812">Transmembrane</keyword>
<name>Q7VR30_BLOFL</name>
<comment type="similarity">
    <text evidence="2">Belongs to the ABC-4 integral membrane protein family. LolC/E subfamily.</text>
</comment>
<feature type="transmembrane region" description="Helical" evidence="7">
    <location>
        <begin position="20"/>
        <end position="46"/>
    </location>
</feature>
<feature type="transmembrane region" description="Helical" evidence="7">
    <location>
        <begin position="384"/>
        <end position="404"/>
    </location>
</feature>
<keyword evidence="5 7" id="KW-1133">Transmembrane helix</keyword>
<evidence type="ECO:0000256" key="2">
    <source>
        <dbReference type="ARBA" id="ARBA00005236"/>
    </source>
</evidence>
<evidence type="ECO:0000256" key="4">
    <source>
        <dbReference type="ARBA" id="ARBA00022692"/>
    </source>
</evidence>
<gene>
    <name evidence="10" type="primary">lolE</name>
    <name evidence="10" type="ordered locus">Bfl394</name>
</gene>
<feature type="domain" description="ABC3 transporter permease C-terminal" evidence="8">
    <location>
        <begin position="279"/>
        <end position="410"/>
    </location>
</feature>
<keyword evidence="11" id="KW-1185">Reference proteome</keyword>
<dbReference type="InterPro" id="IPR025857">
    <property type="entry name" value="MacB_PCD"/>
</dbReference>
<keyword evidence="3" id="KW-1003">Cell membrane</keyword>
<dbReference type="GO" id="GO:0098797">
    <property type="term" value="C:plasma membrane protein complex"/>
    <property type="evidence" value="ECO:0007669"/>
    <property type="project" value="TreeGrafter"/>
</dbReference>
<keyword evidence="6 7" id="KW-0472">Membrane</keyword>
<proteinExistence type="inferred from homology"/>
<dbReference type="Pfam" id="PF12704">
    <property type="entry name" value="MacB_PCD"/>
    <property type="match status" value="1"/>
</dbReference>
<dbReference type="eggNOG" id="COG4591">
    <property type="taxonomic scope" value="Bacteria"/>
</dbReference>
<evidence type="ECO:0000256" key="7">
    <source>
        <dbReference type="SAM" id="Phobius"/>
    </source>
</evidence>
<sequence length="416" mass="48213">MILSLRIALRFHQSFKRNTLISLISFISIIIIAIGISTAILVLSIINGFEFELNHRILSVVPHGEITKSANISFVNWKKILNCIKKIPNIIYTNPYIRLSGVIEYNNQWHVVYIKSIDLSNNINIYNHTLINFIEKKSWKYFCEHKNQIILGEGVAIALNIREGDWITILFANNFHSEKRLLLLKKAYVQVSGILKLHSQLDNNLAIISFSDIQKYSNNKLDIDGIEFSVNNAFDIGRIIEIIKCKIRENENIQVHSWMDIYGYIYRDIQIVRIIIYLSMILIIAISCFSVITTLFLSIKNKNYDIAILRVLGARDMLIQSIFLWYGFFIYCIASILGSSIGIYISMNLKNISTRLIRFFEINISPREIYFIDFIPVQLKSIDVFIILGIVLLLGLLINWISLWKTKKINLSRILK</sequence>
<dbReference type="STRING" id="203907.Bfl394"/>
<evidence type="ECO:0000256" key="3">
    <source>
        <dbReference type="ARBA" id="ARBA00022475"/>
    </source>
</evidence>
<reference evidence="10 11" key="1">
    <citation type="journal article" date="2003" name="Proc. Natl. Acad. Sci. U.S.A.">
        <title>The genome sequence of Blochmannia floridanus: comparative analysis of reduced genomes.</title>
        <authorList>
            <person name="Gil R."/>
            <person name="Silva F.J."/>
            <person name="Zientz E."/>
            <person name="Delmotte F."/>
            <person name="Gonzalez-Candelas F."/>
            <person name="Latorre A."/>
            <person name="Rausell C."/>
            <person name="Kramerbeek J."/>
            <person name="Gadau J."/>
            <person name="Hoelldobler B."/>
            <person name="van Ham R.C.H.J."/>
            <person name="Gross R."/>
            <person name="Moya A."/>
        </authorList>
    </citation>
    <scope>NUCLEOTIDE SEQUENCE [LARGE SCALE GENOMIC DNA]</scope>
</reference>
<evidence type="ECO:0000256" key="6">
    <source>
        <dbReference type="ARBA" id="ARBA00023136"/>
    </source>
</evidence>
<feature type="domain" description="MacB-like periplasmic core" evidence="9">
    <location>
        <begin position="25"/>
        <end position="233"/>
    </location>
</feature>
<dbReference type="Proteomes" id="UP000002192">
    <property type="component" value="Chromosome"/>
</dbReference>
<feature type="transmembrane region" description="Helical" evidence="7">
    <location>
        <begin position="274"/>
        <end position="297"/>
    </location>
</feature>
<dbReference type="GO" id="GO:0044874">
    <property type="term" value="P:lipoprotein localization to outer membrane"/>
    <property type="evidence" value="ECO:0007669"/>
    <property type="project" value="TreeGrafter"/>
</dbReference>
<evidence type="ECO:0000256" key="5">
    <source>
        <dbReference type="ARBA" id="ARBA00022989"/>
    </source>
</evidence>
<dbReference type="Pfam" id="PF02687">
    <property type="entry name" value="FtsX"/>
    <property type="match status" value="1"/>
</dbReference>
<dbReference type="PANTHER" id="PTHR30489:SF0">
    <property type="entry name" value="LIPOPROTEIN-RELEASING SYSTEM TRANSMEMBRANE PROTEIN LOLE"/>
    <property type="match status" value="1"/>
</dbReference>
<evidence type="ECO:0000259" key="8">
    <source>
        <dbReference type="Pfam" id="PF02687"/>
    </source>
</evidence>
<dbReference type="KEGG" id="bfl:Bfl394"/>
<protein>
    <submittedName>
        <fullName evidence="10">ABC transporter integral membrane subunit</fullName>
    </submittedName>
</protein>
<evidence type="ECO:0000259" key="9">
    <source>
        <dbReference type="Pfam" id="PF12704"/>
    </source>
</evidence>
<evidence type="ECO:0000313" key="11">
    <source>
        <dbReference type="Proteomes" id="UP000002192"/>
    </source>
</evidence>
<evidence type="ECO:0000256" key="1">
    <source>
        <dbReference type="ARBA" id="ARBA00004651"/>
    </source>
</evidence>
<comment type="subcellular location">
    <subcellularLocation>
        <location evidence="1">Cell membrane</location>
        <topology evidence="1">Multi-pass membrane protein</topology>
    </subcellularLocation>
</comment>
<dbReference type="EMBL" id="BX248583">
    <property type="protein sequence ID" value="CAD83460.1"/>
    <property type="molecule type" value="Genomic_DNA"/>
</dbReference>
<dbReference type="InterPro" id="IPR051447">
    <property type="entry name" value="Lipoprotein-release_system"/>
</dbReference>
<dbReference type="HOGENOM" id="CLU_000604_8_1_6"/>
<dbReference type="OrthoDB" id="9808461at2"/>
<dbReference type="AlphaFoldDB" id="Q7VR30"/>